<accession>A0ABT9LP36</accession>
<evidence type="ECO:0000313" key="3">
    <source>
        <dbReference type="Proteomes" id="UP001231675"/>
    </source>
</evidence>
<comment type="caution">
    <text evidence="2">The sequence shown here is derived from an EMBL/GenBank/DDBJ whole genome shotgun (WGS) entry which is preliminary data.</text>
</comment>
<name>A0ABT9LP36_STRGD</name>
<feature type="compositionally biased region" description="Low complexity" evidence="1">
    <location>
        <begin position="61"/>
        <end position="78"/>
    </location>
</feature>
<protein>
    <submittedName>
        <fullName evidence="2">Uncharacterized protein</fullName>
    </submittedName>
</protein>
<feature type="compositionally biased region" description="Basic residues" evidence="1">
    <location>
        <begin position="8"/>
        <end position="22"/>
    </location>
</feature>
<evidence type="ECO:0000256" key="1">
    <source>
        <dbReference type="SAM" id="MobiDB-lite"/>
    </source>
</evidence>
<sequence length="277" mass="29226">MADDAHPHRPVPRRRGPWRRLRPPADRRAGTPRSPTGVPEEGVVVQGDLAVEGDGPALAVRTSGSTSTSRASSRTSASPQPYEDVGGLRGRAGRFRHPGRLQVVIFSAGSTATRAPPRGAGPRPPRSPCRPRRGRRPGSRPPPGPGTQETRDSLSTSTGSATMTAAAVRPLTSMPRTRRAAAGSAVRTTPPALPRPPVLTCDLTTVRPPGRRAVSRARSGESVTSARETAMPCSAESRLARRSNRPVSAPVCRCRAHRGSGDRKCPTPPGHHSRNAG</sequence>
<proteinExistence type="predicted"/>
<feature type="compositionally biased region" description="Low complexity" evidence="1">
    <location>
        <begin position="153"/>
        <end position="167"/>
    </location>
</feature>
<evidence type="ECO:0000313" key="2">
    <source>
        <dbReference type="EMBL" id="MDP9685296.1"/>
    </source>
</evidence>
<gene>
    <name evidence="2" type="ORF">J2S47_005798</name>
</gene>
<reference evidence="2 3" key="1">
    <citation type="submission" date="2023-07" db="EMBL/GenBank/DDBJ databases">
        <title>Sequencing the genomes of 1000 actinobacteria strains.</title>
        <authorList>
            <person name="Klenk H.-P."/>
        </authorList>
    </citation>
    <scope>NUCLEOTIDE SEQUENCE [LARGE SCALE GENOMIC DNA]</scope>
    <source>
        <strain evidence="2 3">DSM 40229</strain>
    </source>
</reference>
<feature type="compositionally biased region" description="Basic residues" evidence="1">
    <location>
        <begin position="129"/>
        <end position="138"/>
    </location>
</feature>
<organism evidence="2 3">
    <name type="scientific">Streptomyces griseoviridis</name>
    <dbReference type="NCBI Taxonomy" id="45398"/>
    <lineage>
        <taxon>Bacteria</taxon>
        <taxon>Bacillati</taxon>
        <taxon>Actinomycetota</taxon>
        <taxon>Actinomycetes</taxon>
        <taxon>Kitasatosporales</taxon>
        <taxon>Streptomycetaceae</taxon>
        <taxon>Streptomyces</taxon>
    </lineage>
</organism>
<dbReference type="Proteomes" id="UP001231675">
    <property type="component" value="Unassembled WGS sequence"/>
</dbReference>
<keyword evidence="3" id="KW-1185">Reference proteome</keyword>
<feature type="region of interest" description="Disordered" evidence="1">
    <location>
        <begin position="1"/>
        <end position="277"/>
    </location>
</feature>
<dbReference type="EMBL" id="JAURUD010000001">
    <property type="protein sequence ID" value="MDP9685296.1"/>
    <property type="molecule type" value="Genomic_DNA"/>
</dbReference>